<proteinExistence type="predicted"/>
<reference evidence="2 3" key="1">
    <citation type="submission" date="2015-09" db="EMBL/GenBank/DDBJ databases">
        <title>Sorangium comparison.</title>
        <authorList>
            <person name="Zaburannyi N."/>
            <person name="Bunk B."/>
            <person name="Overmann J."/>
            <person name="Mueller R."/>
        </authorList>
    </citation>
    <scope>NUCLEOTIDE SEQUENCE [LARGE SCALE GENOMIC DNA]</scope>
    <source>
        <strain evidence="2 3">So ceGT47</strain>
    </source>
</reference>
<dbReference type="EMBL" id="CP012670">
    <property type="protein sequence ID" value="AUX25164.1"/>
    <property type="molecule type" value="Genomic_DNA"/>
</dbReference>
<gene>
    <name evidence="2" type="ORF">SOCEGT47_057080</name>
</gene>
<feature type="region of interest" description="Disordered" evidence="1">
    <location>
        <begin position="87"/>
        <end position="132"/>
    </location>
</feature>
<evidence type="ECO:0000256" key="1">
    <source>
        <dbReference type="SAM" id="MobiDB-lite"/>
    </source>
</evidence>
<dbReference type="Proteomes" id="UP000295781">
    <property type="component" value="Chromosome"/>
</dbReference>
<name>A0A4P2Q6P1_SORCE</name>
<protein>
    <submittedName>
        <fullName evidence="2">Uncharacterized protein</fullName>
    </submittedName>
</protein>
<organism evidence="2 3">
    <name type="scientific">Sorangium cellulosum</name>
    <name type="common">Polyangium cellulosum</name>
    <dbReference type="NCBI Taxonomy" id="56"/>
    <lineage>
        <taxon>Bacteria</taxon>
        <taxon>Pseudomonadati</taxon>
        <taxon>Myxococcota</taxon>
        <taxon>Polyangia</taxon>
        <taxon>Polyangiales</taxon>
        <taxon>Polyangiaceae</taxon>
        <taxon>Sorangium</taxon>
    </lineage>
</organism>
<feature type="region of interest" description="Disordered" evidence="1">
    <location>
        <begin position="24"/>
        <end position="44"/>
    </location>
</feature>
<sequence>MREAVPGIVLAVVISGCTPDEEQLFWTPPPDHAETSSSTGGSGACKPGRQIACDCPGGAPNGIQTCLPDGSGYGPCDGCGGQGGGGYSSATSSGSSSGDGGAGEAGSGGTGASGIGGQGGSGGSGGAEPECSTPADCPGLDGACAWRTCEDGVCGRELVPAGPLAEQTLGDCRELRCDGSGGELAVPAPDDLPDDGNECTADACAATGPIHEPLATGTACSTGLCPEGSPHYRSEIWRIDGHIESLHGRHMYDHWRHDHRTPELHGRRSEELRHASEKSSSLVGIYIGRRRPASLPHAPLVRATS</sequence>
<feature type="compositionally biased region" description="Gly residues" evidence="1">
    <location>
        <begin position="97"/>
        <end position="126"/>
    </location>
</feature>
<evidence type="ECO:0000313" key="2">
    <source>
        <dbReference type="EMBL" id="AUX25164.1"/>
    </source>
</evidence>
<accession>A0A4P2Q6P1</accession>
<dbReference type="AlphaFoldDB" id="A0A4P2Q6P1"/>
<evidence type="ECO:0000313" key="3">
    <source>
        <dbReference type="Proteomes" id="UP000295781"/>
    </source>
</evidence>
<dbReference type="PROSITE" id="PS51257">
    <property type="entry name" value="PROKAR_LIPOPROTEIN"/>
    <property type="match status" value="1"/>
</dbReference>